<evidence type="ECO:0000313" key="2">
    <source>
        <dbReference type="Proteomes" id="UP001139347"/>
    </source>
</evidence>
<reference evidence="1" key="1">
    <citation type="submission" date="2022-04" db="EMBL/GenBank/DDBJ databases">
        <title>Paenibacillus mangrovi sp. nov., a novel endophytic bacterium isolated from bark of Kandelia candel.</title>
        <authorList>
            <person name="Tuo L."/>
        </authorList>
    </citation>
    <scope>NUCLEOTIDE SEQUENCE</scope>
    <source>
        <strain evidence="1">KQZ6P-2</strain>
    </source>
</reference>
<evidence type="ECO:0000313" key="1">
    <source>
        <dbReference type="EMBL" id="MCJ8012532.1"/>
    </source>
</evidence>
<name>A0A9X1WNJ6_9BACL</name>
<keyword evidence="2" id="KW-1185">Reference proteome</keyword>
<dbReference type="EMBL" id="JALIRP010000004">
    <property type="protein sequence ID" value="MCJ8012532.1"/>
    <property type="molecule type" value="Genomic_DNA"/>
</dbReference>
<gene>
    <name evidence="1" type="ORF">MUG84_12405</name>
</gene>
<organism evidence="1 2">
    <name type="scientific">Paenibacillus mangrovi</name>
    <dbReference type="NCBI Taxonomy" id="2931978"/>
    <lineage>
        <taxon>Bacteria</taxon>
        <taxon>Bacillati</taxon>
        <taxon>Bacillota</taxon>
        <taxon>Bacilli</taxon>
        <taxon>Bacillales</taxon>
        <taxon>Paenibacillaceae</taxon>
        <taxon>Paenibacillus</taxon>
    </lineage>
</organism>
<proteinExistence type="predicted"/>
<accession>A0A9X1WNJ6</accession>
<protein>
    <submittedName>
        <fullName evidence="1">Uncharacterized protein</fullName>
    </submittedName>
</protein>
<dbReference type="AlphaFoldDB" id="A0A9X1WNJ6"/>
<dbReference type="Proteomes" id="UP001139347">
    <property type="component" value="Unassembled WGS sequence"/>
</dbReference>
<comment type="caution">
    <text evidence="1">The sequence shown here is derived from an EMBL/GenBank/DDBJ whole genome shotgun (WGS) entry which is preliminary data.</text>
</comment>
<sequence>MNVNVQNMITLSAAVALFLSACYFTLGLTSHIHTALDEASLVSGGQTKSVYTTLKTAKPDTFSGSQAIIITVDQIKNGVQILVDSAPVTEDDPVWMMQQSIFQFDARYRAMYKRDVNGKLIEIHINKLSAGEVDP</sequence>
<dbReference type="RefSeq" id="WP_244725325.1">
    <property type="nucleotide sequence ID" value="NZ_JALIRP010000004.1"/>
</dbReference>